<comment type="caution">
    <text evidence="4">The sequence shown here is derived from an EMBL/GenBank/DDBJ whole genome shotgun (WGS) entry which is preliminary data.</text>
</comment>
<dbReference type="Gene3D" id="1.10.1660.10">
    <property type="match status" value="1"/>
</dbReference>
<dbReference type="PANTHER" id="PTHR30204">
    <property type="entry name" value="REDOX-CYCLING DRUG-SENSING TRANSCRIPTIONAL ACTIVATOR SOXR"/>
    <property type="match status" value="1"/>
</dbReference>
<accession>A0A919YVF3</accession>
<dbReference type="SUPFAM" id="SSF46955">
    <property type="entry name" value="Putative DNA-binding domain"/>
    <property type="match status" value="1"/>
</dbReference>
<dbReference type="EMBL" id="BOSE01000013">
    <property type="protein sequence ID" value="GIP19246.1"/>
    <property type="molecule type" value="Genomic_DNA"/>
</dbReference>
<dbReference type="InterPro" id="IPR009061">
    <property type="entry name" value="DNA-bd_dom_put_sf"/>
</dbReference>
<feature type="domain" description="HTH merR-type" evidence="3">
    <location>
        <begin position="1"/>
        <end position="70"/>
    </location>
</feature>
<dbReference type="GO" id="GO:0003677">
    <property type="term" value="F:DNA binding"/>
    <property type="evidence" value="ECO:0007669"/>
    <property type="project" value="UniProtKB-KW"/>
</dbReference>
<gene>
    <name evidence="4" type="ORF">J40TS1_48880</name>
</gene>
<dbReference type="RefSeq" id="WP_213519898.1">
    <property type="nucleotide sequence ID" value="NZ_BOSE01000013.1"/>
</dbReference>
<evidence type="ECO:0000313" key="5">
    <source>
        <dbReference type="Proteomes" id="UP000683139"/>
    </source>
</evidence>
<dbReference type="SMART" id="SM00422">
    <property type="entry name" value="HTH_MERR"/>
    <property type="match status" value="1"/>
</dbReference>
<evidence type="ECO:0000256" key="2">
    <source>
        <dbReference type="SAM" id="Coils"/>
    </source>
</evidence>
<dbReference type="PANTHER" id="PTHR30204:SF96">
    <property type="entry name" value="CHROMOSOME-ANCHORING PROTEIN RACA"/>
    <property type="match status" value="1"/>
</dbReference>
<keyword evidence="2" id="KW-0175">Coiled coil</keyword>
<dbReference type="PRINTS" id="PR00040">
    <property type="entry name" value="HTHMERR"/>
</dbReference>
<evidence type="ECO:0000313" key="4">
    <source>
        <dbReference type="EMBL" id="GIP19246.1"/>
    </source>
</evidence>
<dbReference type="InterPro" id="IPR047057">
    <property type="entry name" value="MerR_fam"/>
</dbReference>
<keyword evidence="1" id="KW-0238">DNA-binding</keyword>
<organism evidence="4 5">
    <name type="scientific">Paenibacillus montaniterrae</name>
    <dbReference type="NCBI Taxonomy" id="429341"/>
    <lineage>
        <taxon>Bacteria</taxon>
        <taxon>Bacillati</taxon>
        <taxon>Bacillota</taxon>
        <taxon>Bacilli</taxon>
        <taxon>Bacillales</taxon>
        <taxon>Paenibacillaceae</taxon>
        <taxon>Paenibacillus</taxon>
    </lineage>
</organism>
<dbReference type="GO" id="GO:0003700">
    <property type="term" value="F:DNA-binding transcription factor activity"/>
    <property type="evidence" value="ECO:0007669"/>
    <property type="project" value="InterPro"/>
</dbReference>
<sequence>MYTIGQFSKKTGVTIRTLRFYDEKELLKPSYLSASGRRYYSDQDLIILQNILTFKYLGYSLDHIRDMLNSRQCNLHQSLLRQKEEMLLKKEQLEKTIATLEHALALSEKQESIHTDIFLSLIHGLIKEEEQKQYLKKMLPETFVNDLYNFTREELLEQNKQFMEYAVKLREAYHQQLPDEEVFAIVNNMFALVPEHLMNRAIESASEIEEHLEFDDSLFMTPFTKEEEKWLGGIFVKMSLLNKEEKHEGT</sequence>
<keyword evidence="5" id="KW-1185">Reference proteome</keyword>
<evidence type="ECO:0000256" key="1">
    <source>
        <dbReference type="ARBA" id="ARBA00023125"/>
    </source>
</evidence>
<dbReference type="PROSITE" id="PS50937">
    <property type="entry name" value="HTH_MERR_2"/>
    <property type="match status" value="1"/>
</dbReference>
<dbReference type="Pfam" id="PF13411">
    <property type="entry name" value="MerR_1"/>
    <property type="match status" value="1"/>
</dbReference>
<dbReference type="Gene3D" id="6.10.250.360">
    <property type="match status" value="1"/>
</dbReference>
<dbReference type="Proteomes" id="UP000683139">
    <property type="component" value="Unassembled WGS sequence"/>
</dbReference>
<evidence type="ECO:0000259" key="3">
    <source>
        <dbReference type="PROSITE" id="PS50937"/>
    </source>
</evidence>
<dbReference type="AlphaFoldDB" id="A0A919YVF3"/>
<protein>
    <recommendedName>
        <fullName evidence="3">HTH merR-type domain-containing protein</fullName>
    </recommendedName>
</protein>
<dbReference type="InterPro" id="IPR000551">
    <property type="entry name" value="MerR-type_HTH_dom"/>
</dbReference>
<name>A0A919YVF3_9BACL</name>
<feature type="coiled-coil region" evidence="2">
    <location>
        <begin position="76"/>
        <end position="110"/>
    </location>
</feature>
<proteinExistence type="predicted"/>
<dbReference type="CDD" id="cd01106">
    <property type="entry name" value="HTH_TipAL-Mta"/>
    <property type="match status" value="1"/>
</dbReference>
<reference evidence="4" key="1">
    <citation type="submission" date="2021-03" db="EMBL/GenBank/DDBJ databases">
        <title>Antimicrobial resistance genes in bacteria isolated from Japanese honey, and their potential for conferring macrolide and lincosamide resistance in the American foulbrood pathogen Paenibacillus larvae.</title>
        <authorList>
            <person name="Okamoto M."/>
            <person name="Kumagai M."/>
            <person name="Kanamori H."/>
            <person name="Takamatsu D."/>
        </authorList>
    </citation>
    <scope>NUCLEOTIDE SEQUENCE</scope>
    <source>
        <strain evidence="4">J40TS1</strain>
    </source>
</reference>